<dbReference type="STRING" id="1121391.SAMN02745206_00926"/>
<evidence type="ECO:0000256" key="3">
    <source>
        <dbReference type="ARBA" id="ARBA00022801"/>
    </source>
</evidence>
<dbReference type="InterPro" id="IPR011330">
    <property type="entry name" value="Glyco_hydro/deAcase_b/a-brl"/>
</dbReference>
<dbReference type="InterPro" id="IPR006879">
    <property type="entry name" value="YdjC-like"/>
</dbReference>
<keyword evidence="3" id="KW-0378">Hydrolase</keyword>
<dbReference type="AlphaFoldDB" id="A0A1M4WXZ5"/>
<comment type="cofactor">
    <cofactor evidence="1">
        <name>Mg(2+)</name>
        <dbReference type="ChEBI" id="CHEBI:18420"/>
    </cofactor>
</comment>
<dbReference type="Pfam" id="PF04794">
    <property type="entry name" value="YdjC"/>
    <property type="match status" value="1"/>
</dbReference>
<evidence type="ECO:0000256" key="4">
    <source>
        <dbReference type="ARBA" id="ARBA00022842"/>
    </source>
</evidence>
<gene>
    <name evidence="6" type="ORF">SAMN02745206_00926</name>
</gene>
<dbReference type="GO" id="GO:0019213">
    <property type="term" value="F:deacetylase activity"/>
    <property type="evidence" value="ECO:0007669"/>
    <property type="project" value="TreeGrafter"/>
</dbReference>
<dbReference type="PANTHER" id="PTHR31609:SF1">
    <property type="entry name" value="CARBOHYDRATE DEACETYLASE"/>
    <property type="match status" value="1"/>
</dbReference>
<reference evidence="7" key="1">
    <citation type="submission" date="2016-11" db="EMBL/GenBank/DDBJ databases">
        <authorList>
            <person name="Varghese N."/>
            <person name="Submissions S."/>
        </authorList>
    </citation>
    <scope>NUCLEOTIDE SEQUENCE [LARGE SCALE GENOMIC DNA]</scope>
    <source>
        <strain evidence="7">DSM 9756</strain>
    </source>
</reference>
<dbReference type="Gene3D" id="3.20.20.370">
    <property type="entry name" value="Glycoside hydrolase/deacetylase"/>
    <property type="match status" value="1"/>
</dbReference>
<organism evidence="6 7">
    <name type="scientific">Desulfacinum infernum DSM 9756</name>
    <dbReference type="NCBI Taxonomy" id="1121391"/>
    <lineage>
        <taxon>Bacteria</taxon>
        <taxon>Pseudomonadati</taxon>
        <taxon>Thermodesulfobacteriota</taxon>
        <taxon>Syntrophobacteria</taxon>
        <taxon>Syntrophobacterales</taxon>
        <taxon>Syntrophobacteraceae</taxon>
        <taxon>Desulfacinum</taxon>
    </lineage>
</organism>
<keyword evidence="2" id="KW-0479">Metal-binding</keyword>
<dbReference type="OrthoDB" id="9774177at2"/>
<keyword evidence="5" id="KW-0119">Carbohydrate metabolism</keyword>
<dbReference type="GO" id="GO:0016787">
    <property type="term" value="F:hydrolase activity"/>
    <property type="evidence" value="ECO:0007669"/>
    <property type="project" value="UniProtKB-KW"/>
</dbReference>
<dbReference type="PANTHER" id="PTHR31609">
    <property type="entry name" value="YDJC DEACETYLASE FAMILY MEMBER"/>
    <property type="match status" value="1"/>
</dbReference>
<evidence type="ECO:0000256" key="2">
    <source>
        <dbReference type="ARBA" id="ARBA00022723"/>
    </source>
</evidence>
<dbReference type="GO" id="GO:0005975">
    <property type="term" value="P:carbohydrate metabolic process"/>
    <property type="evidence" value="ECO:0007669"/>
    <property type="project" value="InterPro"/>
</dbReference>
<keyword evidence="4" id="KW-0460">Magnesium</keyword>
<proteinExistence type="predicted"/>
<keyword evidence="7" id="KW-1185">Reference proteome</keyword>
<dbReference type="Proteomes" id="UP000184076">
    <property type="component" value="Unassembled WGS sequence"/>
</dbReference>
<dbReference type="GO" id="GO:0046872">
    <property type="term" value="F:metal ion binding"/>
    <property type="evidence" value="ECO:0007669"/>
    <property type="project" value="UniProtKB-KW"/>
</dbReference>
<evidence type="ECO:0000313" key="7">
    <source>
        <dbReference type="Proteomes" id="UP000184076"/>
    </source>
</evidence>
<accession>A0A1M4WXZ5</accession>
<dbReference type="EMBL" id="FQVB01000008">
    <property type="protein sequence ID" value="SHE85933.1"/>
    <property type="molecule type" value="Genomic_DNA"/>
</dbReference>
<dbReference type="SUPFAM" id="SSF88713">
    <property type="entry name" value="Glycoside hydrolase/deacetylase"/>
    <property type="match status" value="1"/>
</dbReference>
<protein>
    <recommendedName>
        <fullName evidence="8">ChbG/HpnK family deacetylase</fullName>
    </recommendedName>
</protein>
<evidence type="ECO:0000256" key="1">
    <source>
        <dbReference type="ARBA" id="ARBA00001946"/>
    </source>
</evidence>
<name>A0A1M4WXZ5_9BACT</name>
<evidence type="ECO:0000256" key="5">
    <source>
        <dbReference type="ARBA" id="ARBA00023277"/>
    </source>
</evidence>
<sequence>MSAAAKPAYLIINADDYGYFDCVSRGIIYAATQGMVTATGVMATSPRLSQQWAWLRESADVDIGIHLNLTWGSPLTLDMKKKLLCRNGRFPGKRHIVQSLLIGRIKKEEIEKEWRAQIEKCLLLGMPLRFINSHEHIHMFPPLYQRVVALANEYQISHVRFVASDKFVLSSGSVLARSVALDICNRLNRKFMCKATPQMLGLSSSGKLGPSCLERLTSHLQPYGIYELMCHPGFFNASEIRCGVLRRYHDWEGELRLLTCRKTRERLQRRNIEIVGYRHLDALKS</sequence>
<evidence type="ECO:0008006" key="8">
    <source>
        <dbReference type="Google" id="ProtNLM"/>
    </source>
</evidence>
<evidence type="ECO:0000313" key="6">
    <source>
        <dbReference type="EMBL" id="SHE85933.1"/>
    </source>
</evidence>
<dbReference type="RefSeq" id="WP_084076185.1">
    <property type="nucleotide sequence ID" value="NZ_FQVB01000008.1"/>
</dbReference>